<protein>
    <recommendedName>
        <fullName evidence="3">Putative sensor domain-containing protein</fullName>
    </recommendedName>
</protein>
<dbReference type="EMBL" id="AP035881">
    <property type="protein sequence ID" value="BFP46626.1"/>
    <property type="molecule type" value="Genomic_DNA"/>
</dbReference>
<evidence type="ECO:0000313" key="4">
    <source>
        <dbReference type="EMBL" id="BFP46626.1"/>
    </source>
</evidence>
<organism evidence="4">
    <name type="scientific">Kitasatospora sp. CMC57</name>
    <dbReference type="NCBI Taxonomy" id="3231513"/>
    <lineage>
        <taxon>Bacteria</taxon>
        <taxon>Bacillati</taxon>
        <taxon>Actinomycetota</taxon>
        <taxon>Actinomycetes</taxon>
        <taxon>Kitasatosporales</taxon>
        <taxon>Streptomycetaceae</taxon>
        <taxon>Kitasatospora</taxon>
    </lineage>
</organism>
<sequence>MGTEQDNQTEEPVMTSQTFPYAERSTSGGRAHPEFWRAPFAAATYRQVGFVLGSLPIAVLGFASVVASFSLGLGLLVTALGMPVLALLTSGSRGFAALERHRARTLLGTEVAAPGPVAQSRPGFWGAVTARLADRAGWKAALYQVLMLPWSILSFTLTVVFLVAGWVVALYPAYHWVFARYTDWPGYRVYDFTTDAGAHHEYYLTSGRDIAGVSLLGLVLVFLTPVLVRGLTAVSRTAIRGLCGGR</sequence>
<keyword evidence="2" id="KW-0812">Transmembrane</keyword>
<evidence type="ECO:0000256" key="2">
    <source>
        <dbReference type="SAM" id="Phobius"/>
    </source>
</evidence>
<name>A0AB33JTT1_9ACTN</name>
<feature type="transmembrane region" description="Helical" evidence="2">
    <location>
        <begin position="75"/>
        <end position="96"/>
    </location>
</feature>
<feature type="domain" description="Putative sensor" evidence="3">
    <location>
        <begin position="50"/>
        <end position="242"/>
    </location>
</feature>
<dbReference type="AlphaFoldDB" id="A0AB33JTT1"/>
<feature type="region of interest" description="Disordered" evidence="1">
    <location>
        <begin position="1"/>
        <end position="26"/>
    </location>
</feature>
<feature type="transmembrane region" description="Helical" evidence="2">
    <location>
        <begin position="152"/>
        <end position="174"/>
    </location>
</feature>
<evidence type="ECO:0000259" key="3">
    <source>
        <dbReference type="Pfam" id="PF13796"/>
    </source>
</evidence>
<reference evidence="4" key="1">
    <citation type="submission" date="2024-07" db="EMBL/GenBank/DDBJ databases">
        <title>Complete genome sequences of cellulolytic bacteria, Kitasatospora sp. CMC57 and Streptomyces sp. CMC78, isolated from Japanese agricultural soil.</title>
        <authorList>
            <person name="Hashimoto T."/>
            <person name="Ito M."/>
            <person name="Iwamoto M."/>
            <person name="Fukahori D."/>
            <person name="Shoda T."/>
            <person name="Sakoda M."/>
            <person name="Morohoshi T."/>
            <person name="Mitsuboshi M."/>
            <person name="Nishizawa T."/>
        </authorList>
    </citation>
    <scope>NUCLEOTIDE SEQUENCE</scope>
    <source>
        <strain evidence="4">CMC57</strain>
    </source>
</reference>
<feature type="transmembrane region" description="Helical" evidence="2">
    <location>
        <begin position="48"/>
        <end position="69"/>
    </location>
</feature>
<feature type="transmembrane region" description="Helical" evidence="2">
    <location>
        <begin position="210"/>
        <end position="231"/>
    </location>
</feature>
<dbReference type="Pfam" id="PF13796">
    <property type="entry name" value="Sensor"/>
    <property type="match status" value="1"/>
</dbReference>
<accession>A0AB33JTT1</accession>
<feature type="compositionally biased region" description="Polar residues" evidence="1">
    <location>
        <begin position="14"/>
        <end position="26"/>
    </location>
</feature>
<keyword evidence="2" id="KW-0472">Membrane</keyword>
<proteinExistence type="predicted"/>
<gene>
    <name evidence="4" type="ORF">KCMC57_29940</name>
</gene>
<keyword evidence="2" id="KW-1133">Transmembrane helix</keyword>
<evidence type="ECO:0000256" key="1">
    <source>
        <dbReference type="SAM" id="MobiDB-lite"/>
    </source>
</evidence>
<dbReference type="InterPro" id="IPR025828">
    <property type="entry name" value="Put_sensor_dom"/>
</dbReference>